<evidence type="ECO:0000256" key="3">
    <source>
        <dbReference type="ARBA" id="ARBA00022729"/>
    </source>
</evidence>
<keyword evidence="6" id="KW-0325">Glycoprotein</keyword>
<dbReference type="SUPFAM" id="SSF50630">
    <property type="entry name" value="Acid proteases"/>
    <property type="match status" value="1"/>
</dbReference>
<evidence type="ECO:0000256" key="6">
    <source>
        <dbReference type="ARBA" id="ARBA00023180"/>
    </source>
</evidence>
<evidence type="ECO:0000313" key="10">
    <source>
        <dbReference type="Proteomes" id="UP001161247"/>
    </source>
</evidence>
<evidence type="ECO:0000256" key="5">
    <source>
        <dbReference type="ARBA" id="ARBA00022801"/>
    </source>
</evidence>
<keyword evidence="3" id="KW-0732">Signal</keyword>
<dbReference type="PANTHER" id="PTHR47967:SF128">
    <property type="entry name" value="ASPARTIC PROTEINASE CDR1-LIKE"/>
    <property type="match status" value="1"/>
</dbReference>
<dbReference type="GO" id="GO:0005576">
    <property type="term" value="C:extracellular region"/>
    <property type="evidence" value="ECO:0007669"/>
    <property type="project" value="TreeGrafter"/>
</dbReference>
<keyword evidence="7" id="KW-0472">Membrane</keyword>
<dbReference type="GO" id="GO:0004190">
    <property type="term" value="F:aspartic-type endopeptidase activity"/>
    <property type="evidence" value="ECO:0007669"/>
    <property type="project" value="UniProtKB-KW"/>
</dbReference>
<accession>A0AAV1C2S2</accession>
<dbReference type="InterPro" id="IPR032799">
    <property type="entry name" value="TAXi_C"/>
</dbReference>
<dbReference type="InterPro" id="IPR001969">
    <property type="entry name" value="Aspartic_peptidase_AS"/>
</dbReference>
<evidence type="ECO:0000313" key="9">
    <source>
        <dbReference type="EMBL" id="CAI9089631.1"/>
    </source>
</evidence>
<protein>
    <submittedName>
        <fullName evidence="9">OLC1v1024239C1</fullName>
    </submittedName>
</protein>
<keyword evidence="7" id="KW-1133">Transmembrane helix</keyword>
<dbReference type="Proteomes" id="UP001161247">
    <property type="component" value="Chromosome 1"/>
</dbReference>
<dbReference type="PROSITE" id="PS00141">
    <property type="entry name" value="ASP_PROTEASE"/>
    <property type="match status" value="1"/>
</dbReference>
<name>A0AAV1C2S2_OLDCO</name>
<organism evidence="9 10">
    <name type="scientific">Oldenlandia corymbosa var. corymbosa</name>
    <dbReference type="NCBI Taxonomy" id="529605"/>
    <lineage>
        <taxon>Eukaryota</taxon>
        <taxon>Viridiplantae</taxon>
        <taxon>Streptophyta</taxon>
        <taxon>Embryophyta</taxon>
        <taxon>Tracheophyta</taxon>
        <taxon>Spermatophyta</taxon>
        <taxon>Magnoliopsida</taxon>
        <taxon>eudicotyledons</taxon>
        <taxon>Gunneridae</taxon>
        <taxon>Pentapetalae</taxon>
        <taxon>asterids</taxon>
        <taxon>lamiids</taxon>
        <taxon>Gentianales</taxon>
        <taxon>Rubiaceae</taxon>
        <taxon>Rubioideae</taxon>
        <taxon>Spermacoceae</taxon>
        <taxon>Hedyotis-Oldenlandia complex</taxon>
        <taxon>Oldenlandia</taxon>
    </lineage>
</organism>
<keyword evidence="5" id="KW-0378">Hydrolase</keyword>
<dbReference type="InterPro" id="IPR033121">
    <property type="entry name" value="PEPTIDASE_A1"/>
</dbReference>
<dbReference type="AlphaFoldDB" id="A0AAV1C2S2"/>
<keyword evidence="2" id="KW-0645">Protease</keyword>
<sequence length="475" mass="51933">MAVKNSFSFFSMMCLISIYIHVILIPFLVEGFSVELVHRDHSKSPSHEPSKSQYERLHGAFLRSFSRKNFLKAQVTGSTKQTKNTNGRSKRQIKSFIINEAGEYLMEVSVGTLPFTFMAIVDTGSDLTWTQCEPCAQCYKQEAPIFNPSKSSSYKKLPCNTALCFEAGESSCDQTDSCAYKYSYVDGSFIVGNLANETFTFGTNSGKNISIPNIAFGCAHQNGEPFNRSGSGLFALGGGPLSMVNQFGGVINGMFSHCLVPFRQNHNLTSKISFGTSSIVSGRKKKSTPMYRGPLDTFYFLNLEGVSIIQREIKSGVGFTNNITTKTKRINVTKMSSNGETVATFGPKKGGNIIIDSGVTLTFLPRQLATDLEATLRESITGTISPDPQGLFNLCYKTGQGTTFPDIVAHFTGANIILPTFNTFLQVSDDLICFTLLGTDDLPIFGNLSQGDYLIGYNLVNGTVSFKQTDCSKVI</sequence>
<feature type="domain" description="Peptidase A1" evidence="8">
    <location>
        <begin position="104"/>
        <end position="467"/>
    </location>
</feature>
<dbReference type="CDD" id="cd05476">
    <property type="entry name" value="pepsin_A_like_plant"/>
    <property type="match status" value="1"/>
</dbReference>
<gene>
    <name evidence="9" type="ORF">OLC1_LOCUS1946</name>
</gene>
<dbReference type="InterPro" id="IPR034161">
    <property type="entry name" value="Pepsin-like_plant"/>
</dbReference>
<dbReference type="Gene3D" id="2.40.70.10">
    <property type="entry name" value="Acid Proteases"/>
    <property type="match status" value="2"/>
</dbReference>
<reference evidence="9" key="1">
    <citation type="submission" date="2023-03" db="EMBL/GenBank/DDBJ databases">
        <authorList>
            <person name="Julca I."/>
        </authorList>
    </citation>
    <scope>NUCLEOTIDE SEQUENCE</scope>
</reference>
<keyword evidence="4" id="KW-0064">Aspartyl protease</keyword>
<dbReference type="Pfam" id="PF14541">
    <property type="entry name" value="TAXi_C"/>
    <property type="match status" value="1"/>
</dbReference>
<keyword evidence="7" id="KW-0812">Transmembrane</keyword>
<dbReference type="InterPro" id="IPR021109">
    <property type="entry name" value="Peptidase_aspartic_dom_sf"/>
</dbReference>
<evidence type="ECO:0000256" key="4">
    <source>
        <dbReference type="ARBA" id="ARBA00022750"/>
    </source>
</evidence>
<dbReference type="PANTHER" id="PTHR47967">
    <property type="entry name" value="OS07G0603500 PROTEIN-RELATED"/>
    <property type="match status" value="1"/>
</dbReference>
<dbReference type="InterPro" id="IPR051708">
    <property type="entry name" value="Plant_Aspart_Prot_A1"/>
</dbReference>
<evidence type="ECO:0000259" key="8">
    <source>
        <dbReference type="PROSITE" id="PS51767"/>
    </source>
</evidence>
<proteinExistence type="inferred from homology"/>
<dbReference type="PROSITE" id="PS51767">
    <property type="entry name" value="PEPTIDASE_A1"/>
    <property type="match status" value="1"/>
</dbReference>
<keyword evidence="10" id="KW-1185">Reference proteome</keyword>
<evidence type="ECO:0000256" key="1">
    <source>
        <dbReference type="ARBA" id="ARBA00007447"/>
    </source>
</evidence>
<dbReference type="Pfam" id="PF14543">
    <property type="entry name" value="TAXi_N"/>
    <property type="match status" value="1"/>
</dbReference>
<feature type="transmembrane region" description="Helical" evidence="7">
    <location>
        <begin position="7"/>
        <end position="29"/>
    </location>
</feature>
<comment type="similarity">
    <text evidence="1">Belongs to the peptidase A1 family.</text>
</comment>
<dbReference type="InterPro" id="IPR032861">
    <property type="entry name" value="TAXi_N"/>
</dbReference>
<evidence type="ECO:0000256" key="7">
    <source>
        <dbReference type="SAM" id="Phobius"/>
    </source>
</evidence>
<evidence type="ECO:0000256" key="2">
    <source>
        <dbReference type="ARBA" id="ARBA00022670"/>
    </source>
</evidence>
<dbReference type="FunFam" id="2.40.70.10:FF:000016">
    <property type="entry name" value="Probable aspartic protease At2g35615"/>
    <property type="match status" value="1"/>
</dbReference>
<dbReference type="GO" id="GO:0006508">
    <property type="term" value="P:proteolysis"/>
    <property type="evidence" value="ECO:0007669"/>
    <property type="project" value="UniProtKB-KW"/>
</dbReference>
<dbReference type="EMBL" id="OX459118">
    <property type="protein sequence ID" value="CAI9089631.1"/>
    <property type="molecule type" value="Genomic_DNA"/>
</dbReference>